<accession>A0A238WWU8</accession>
<dbReference type="Proteomes" id="UP000198403">
    <property type="component" value="Unassembled WGS sequence"/>
</dbReference>
<keyword evidence="1" id="KW-1133">Transmembrane helix</keyword>
<name>A0A238WWU8_9ACTN</name>
<reference evidence="2 3" key="1">
    <citation type="submission" date="2017-06" db="EMBL/GenBank/DDBJ databases">
        <authorList>
            <person name="Kim H.J."/>
            <person name="Triplett B.A."/>
        </authorList>
    </citation>
    <scope>NUCLEOTIDE SEQUENCE [LARGE SCALE GENOMIC DNA]</scope>
    <source>
        <strain evidence="2 3">DSM 44272</strain>
    </source>
</reference>
<keyword evidence="3" id="KW-1185">Reference proteome</keyword>
<gene>
    <name evidence="2" type="ORF">SAMN06272737_11084</name>
</gene>
<evidence type="ECO:0000256" key="1">
    <source>
        <dbReference type="SAM" id="Phobius"/>
    </source>
</evidence>
<proteinExistence type="predicted"/>
<dbReference type="RefSeq" id="WP_089336594.1">
    <property type="nucleotide sequence ID" value="NZ_FZNO01000010.1"/>
</dbReference>
<dbReference type="AlphaFoldDB" id="A0A238WWU8"/>
<keyword evidence="1" id="KW-0812">Transmembrane</keyword>
<dbReference type="EMBL" id="FZNO01000010">
    <property type="protein sequence ID" value="SNR51002.1"/>
    <property type="molecule type" value="Genomic_DNA"/>
</dbReference>
<keyword evidence="1" id="KW-0472">Membrane</keyword>
<feature type="transmembrane region" description="Helical" evidence="1">
    <location>
        <begin position="6"/>
        <end position="26"/>
    </location>
</feature>
<evidence type="ECO:0000313" key="3">
    <source>
        <dbReference type="Proteomes" id="UP000198403"/>
    </source>
</evidence>
<protein>
    <submittedName>
        <fullName evidence="2">Uncharacterized protein</fullName>
    </submittedName>
</protein>
<organism evidence="2 3">
    <name type="scientific">Blastococcus mobilis</name>
    <dbReference type="NCBI Taxonomy" id="1938746"/>
    <lineage>
        <taxon>Bacteria</taxon>
        <taxon>Bacillati</taxon>
        <taxon>Actinomycetota</taxon>
        <taxon>Actinomycetes</taxon>
        <taxon>Geodermatophilales</taxon>
        <taxon>Geodermatophilaceae</taxon>
        <taxon>Blastococcus</taxon>
    </lineage>
</organism>
<evidence type="ECO:0000313" key="2">
    <source>
        <dbReference type="EMBL" id="SNR51002.1"/>
    </source>
</evidence>
<sequence>MLFWIVLAVVVVLALVALGVVGYGVLGAFGRLNRELEAAERDVRPLLEQAQATATRAAEVQGGRANSG</sequence>